<keyword evidence="3 4" id="KW-0648">Protein biosynthesis</keyword>
<dbReference type="GeneID" id="20213705"/>
<gene>
    <name evidence="8" type="primary">20213705</name>
    <name evidence="7" type="ORF">HELRODRAFT_64886</name>
</gene>
<evidence type="ECO:0000259" key="6">
    <source>
        <dbReference type="PROSITE" id="PS50249"/>
    </source>
</evidence>
<reference evidence="7 9" key="2">
    <citation type="journal article" date="2013" name="Nature">
        <title>Insights into bilaterian evolution from three spiralian genomes.</title>
        <authorList>
            <person name="Simakov O."/>
            <person name="Marletaz F."/>
            <person name="Cho S.J."/>
            <person name="Edsinger-Gonzales E."/>
            <person name="Havlak P."/>
            <person name="Hellsten U."/>
            <person name="Kuo D.H."/>
            <person name="Larsson T."/>
            <person name="Lv J."/>
            <person name="Arendt D."/>
            <person name="Savage R."/>
            <person name="Osoegawa K."/>
            <person name="de Jong P."/>
            <person name="Grimwood J."/>
            <person name="Chapman J.A."/>
            <person name="Shapiro H."/>
            <person name="Aerts A."/>
            <person name="Otillar R.P."/>
            <person name="Terry A.Y."/>
            <person name="Boore J.L."/>
            <person name="Grigoriev I.V."/>
            <person name="Lindberg D.R."/>
            <person name="Seaver E.C."/>
            <person name="Weisblat D.A."/>
            <person name="Putnam N.H."/>
            <person name="Rokhsar D.S."/>
        </authorList>
    </citation>
    <scope>NUCLEOTIDE SEQUENCE</scope>
</reference>
<dbReference type="SMART" id="SM00232">
    <property type="entry name" value="JAB_MPN"/>
    <property type="match status" value="1"/>
</dbReference>
<dbReference type="InterPro" id="IPR045810">
    <property type="entry name" value="eIF3h_C"/>
</dbReference>
<evidence type="ECO:0000256" key="2">
    <source>
        <dbReference type="ARBA" id="ARBA00022540"/>
    </source>
</evidence>
<evidence type="ECO:0000256" key="1">
    <source>
        <dbReference type="ARBA" id="ARBA00022490"/>
    </source>
</evidence>
<feature type="domain" description="MPN" evidence="6">
    <location>
        <begin position="15"/>
        <end position="149"/>
    </location>
</feature>
<evidence type="ECO:0000256" key="3">
    <source>
        <dbReference type="ARBA" id="ARBA00022917"/>
    </source>
</evidence>
<dbReference type="InterPro" id="IPR000555">
    <property type="entry name" value="JAMM/MPN+_dom"/>
</dbReference>
<dbReference type="KEGG" id="hro:HELRODRAFT_64886"/>
<keyword evidence="1 4" id="KW-0963">Cytoplasm</keyword>
<feature type="region of interest" description="Disordered" evidence="5">
    <location>
        <begin position="258"/>
        <end position="279"/>
    </location>
</feature>
<dbReference type="EMBL" id="AMQM01000554">
    <property type="status" value="NOT_ANNOTATED_CDS"/>
    <property type="molecule type" value="Genomic_DNA"/>
</dbReference>
<dbReference type="PANTHER" id="PTHR10410">
    <property type="entry name" value="EUKARYOTIC TRANSLATION INITIATION FACTOR 3 -RELATED"/>
    <property type="match status" value="1"/>
</dbReference>
<dbReference type="HAMAP" id="MF_03007">
    <property type="entry name" value="eIF3h"/>
    <property type="match status" value="1"/>
</dbReference>
<dbReference type="Gene3D" id="3.40.140.10">
    <property type="entry name" value="Cytidine Deaminase, domain 2"/>
    <property type="match status" value="1"/>
</dbReference>
<dbReference type="Pfam" id="PF19445">
    <property type="entry name" value="eIF3h_C"/>
    <property type="match status" value="1"/>
</dbReference>
<comment type="similarity">
    <text evidence="4">Belongs to the eIF-3 subunit H family.</text>
</comment>
<organism evidence="8 9">
    <name type="scientific">Helobdella robusta</name>
    <name type="common">Californian leech</name>
    <dbReference type="NCBI Taxonomy" id="6412"/>
    <lineage>
        <taxon>Eukaryota</taxon>
        <taxon>Metazoa</taxon>
        <taxon>Spiralia</taxon>
        <taxon>Lophotrochozoa</taxon>
        <taxon>Annelida</taxon>
        <taxon>Clitellata</taxon>
        <taxon>Hirudinea</taxon>
        <taxon>Rhynchobdellida</taxon>
        <taxon>Glossiphoniidae</taxon>
        <taxon>Helobdella</taxon>
    </lineage>
</organism>
<name>T1FY07_HELRO</name>
<dbReference type="AlphaFoldDB" id="T1FY07"/>
<dbReference type="EnsemblMetazoa" id="HelroT64886">
    <property type="protein sequence ID" value="HelroP64886"/>
    <property type="gene ID" value="HelroG64886"/>
</dbReference>
<dbReference type="RefSeq" id="XP_009015479.1">
    <property type="nucleotide sequence ID" value="XM_009017231.1"/>
</dbReference>
<sequence length="332" mass="38144">MSASNRRKHVPVSYVQIDGLVVLKMIKHCQEEGTGGNDLVQGVLLGLVENNRLEVTNCFPFPRHADDEEFDEVLYQLEMMKNLRHVNIDHLHVGWYQSTLFGTYLNKALLDSQFNYQHSIDESIVLVYDPIRTSKGLLALKALRLTPSMMQLYRDGDFTPDTIKNNELSFETMFEEVPVVITNSHLVKFLLCEIEEAMPQDNKYSFLDLSSSSFLEKNLRLLIDSVDDLAQDSNKFFNYQRTLAKQNLAKQVYINKRQQENKSRQDRNEPPLPDDDINKMFKPPPMPSRLDSLLLTAQIGTYTNQISDLANQNLGKLFIVDHLHEDIAGAIH</sequence>
<feature type="compositionally biased region" description="Basic and acidic residues" evidence="5">
    <location>
        <begin position="258"/>
        <end position="269"/>
    </location>
</feature>
<dbReference type="FunFam" id="3.40.140.10:FF:000045">
    <property type="entry name" value="Eukaryotic translation initiation factor 3 subunit H"/>
    <property type="match status" value="1"/>
</dbReference>
<dbReference type="STRING" id="6412.T1FY07"/>
<accession>T1FY07</accession>
<comment type="subcellular location">
    <subcellularLocation>
        <location evidence="4">Cytoplasm</location>
    </subcellularLocation>
</comment>
<dbReference type="InterPro" id="IPR037518">
    <property type="entry name" value="MPN"/>
</dbReference>
<dbReference type="GO" id="GO:0003743">
    <property type="term" value="F:translation initiation factor activity"/>
    <property type="evidence" value="ECO:0007669"/>
    <property type="project" value="UniProtKB-UniRule"/>
</dbReference>
<dbReference type="PROSITE" id="PS50249">
    <property type="entry name" value="MPN"/>
    <property type="match status" value="1"/>
</dbReference>
<dbReference type="GO" id="GO:0005852">
    <property type="term" value="C:eukaryotic translation initiation factor 3 complex"/>
    <property type="evidence" value="ECO:0000318"/>
    <property type="project" value="GO_Central"/>
</dbReference>
<dbReference type="Pfam" id="PF01398">
    <property type="entry name" value="JAB"/>
    <property type="match status" value="1"/>
</dbReference>
<dbReference type="InterPro" id="IPR027524">
    <property type="entry name" value="eIF3h"/>
</dbReference>
<dbReference type="GO" id="GO:0016282">
    <property type="term" value="C:eukaryotic 43S preinitiation complex"/>
    <property type="evidence" value="ECO:0000318"/>
    <property type="project" value="GO_Central"/>
</dbReference>
<dbReference type="OMA" id="WYQSTYF"/>
<dbReference type="GO" id="GO:0001732">
    <property type="term" value="P:formation of cytoplasmic translation initiation complex"/>
    <property type="evidence" value="ECO:0007669"/>
    <property type="project" value="UniProtKB-UniRule"/>
</dbReference>
<evidence type="ECO:0000313" key="7">
    <source>
        <dbReference type="EMBL" id="ESO06111.1"/>
    </source>
</evidence>
<comment type="function">
    <text evidence="4">Component of the eukaryotic translation initiation factor 3 (eIF-3) complex, which is involved in protein synthesis of a specialized repertoire of mRNAs and, together with other initiation factors, stimulates binding of mRNA and methionyl-tRNAi to the 40S ribosome. The eIF-3 complex specifically targets and initiates translation of a subset of mRNAs involved in cell proliferation.</text>
</comment>
<dbReference type="GO" id="GO:0008237">
    <property type="term" value="F:metallopeptidase activity"/>
    <property type="evidence" value="ECO:0000318"/>
    <property type="project" value="GO_Central"/>
</dbReference>
<dbReference type="InParanoid" id="T1FY07"/>
<reference evidence="9" key="1">
    <citation type="submission" date="2012-12" db="EMBL/GenBank/DDBJ databases">
        <authorList>
            <person name="Hellsten U."/>
            <person name="Grimwood J."/>
            <person name="Chapman J.A."/>
            <person name="Shapiro H."/>
            <person name="Aerts A."/>
            <person name="Otillar R.P."/>
            <person name="Terry A.Y."/>
            <person name="Boore J.L."/>
            <person name="Simakov O."/>
            <person name="Marletaz F."/>
            <person name="Cho S.-J."/>
            <person name="Edsinger-Gonzales E."/>
            <person name="Havlak P."/>
            <person name="Kuo D.-H."/>
            <person name="Larsson T."/>
            <person name="Lv J."/>
            <person name="Arendt D."/>
            <person name="Savage R."/>
            <person name="Osoegawa K."/>
            <person name="de Jong P."/>
            <person name="Lindberg D.R."/>
            <person name="Seaver E.C."/>
            <person name="Weisblat D.A."/>
            <person name="Putnam N.H."/>
            <person name="Grigoriev I.V."/>
            <person name="Rokhsar D.S."/>
        </authorList>
    </citation>
    <scope>NUCLEOTIDE SEQUENCE</scope>
</reference>
<proteinExistence type="inferred from homology"/>
<dbReference type="GO" id="GO:0033290">
    <property type="term" value="C:eukaryotic 48S preinitiation complex"/>
    <property type="evidence" value="ECO:0007669"/>
    <property type="project" value="UniProtKB-UniRule"/>
</dbReference>
<dbReference type="GO" id="GO:0006413">
    <property type="term" value="P:translational initiation"/>
    <property type="evidence" value="ECO:0000318"/>
    <property type="project" value="GO_Central"/>
</dbReference>
<dbReference type="CDD" id="cd08065">
    <property type="entry name" value="MPN_eIF3h"/>
    <property type="match status" value="1"/>
</dbReference>
<evidence type="ECO:0000313" key="8">
    <source>
        <dbReference type="EnsemblMetazoa" id="HelroP64886"/>
    </source>
</evidence>
<comment type="subunit">
    <text evidence="4">Component of the eukaryotic translation initiation factor 3 (eIF-3) complex.</text>
</comment>
<keyword evidence="9" id="KW-1185">Reference proteome</keyword>
<dbReference type="eggNOG" id="KOG1560">
    <property type="taxonomic scope" value="Eukaryota"/>
</dbReference>
<dbReference type="OrthoDB" id="10265695at2759"/>
<dbReference type="InterPro" id="IPR050242">
    <property type="entry name" value="JAMM_MPN+_peptidase_M67A"/>
</dbReference>
<dbReference type="Proteomes" id="UP000015101">
    <property type="component" value="Unassembled WGS sequence"/>
</dbReference>
<evidence type="ECO:0000256" key="5">
    <source>
        <dbReference type="SAM" id="MobiDB-lite"/>
    </source>
</evidence>
<reference evidence="8" key="3">
    <citation type="submission" date="2015-06" db="UniProtKB">
        <authorList>
            <consortium name="EnsemblMetazoa"/>
        </authorList>
    </citation>
    <scope>IDENTIFICATION</scope>
</reference>
<evidence type="ECO:0000313" key="9">
    <source>
        <dbReference type="Proteomes" id="UP000015101"/>
    </source>
</evidence>
<dbReference type="CTD" id="20213705"/>
<dbReference type="FunCoup" id="T1FY07">
    <property type="interactions" value="1973"/>
</dbReference>
<evidence type="ECO:0000256" key="4">
    <source>
        <dbReference type="HAMAP-Rule" id="MF_03007"/>
    </source>
</evidence>
<keyword evidence="2 4" id="KW-0396">Initiation factor</keyword>
<dbReference type="HOGENOM" id="CLU_044094_0_0_1"/>
<protein>
    <recommendedName>
        <fullName evidence="4">Eukaryotic translation initiation factor 3 subunit H</fullName>
        <shortName evidence="4">eIF3h</shortName>
    </recommendedName>
</protein>
<dbReference type="EMBL" id="KB096324">
    <property type="protein sequence ID" value="ESO06111.1"/>
    <property type="molecule type" value="Genomic_DNA"/>
</dbReference>